<dbReference type="Gene3D" id="1.10.10.10">
    <property type="entry name" value="Winged helix-like DNA-binding domain superfamily/Winged helix DNA-binding domain"/>
    <property type="match status" value="1"/>
</dbReference>
<reference evidence="3" key="1">
    <citation type="journal article" date="2019" name="Int. J. Syst. Evol. Microbiol.">
        <title>The Global Catalogue of Microorganisms (GCM) 10K type strain sequencing project: providing services to taxonomists for standard genome sequencing and annotation.</title>
        <authorList>
            <consortium name="The Broad Institute Genomics Platform"/>
            <consortium name="The Broad Institute Genome Sequencing Center for Infectious Disease"/>
            <person name="Wu L."/>
            <person name="Ma J."/>
        </authorList>
    </citation>
    <scope>NUCLEOTIDE SEQUENCE [LARGE SCALE GENOMIC DNA]</scope>
    <source>
        <strain evidence="3">JCM 17933</strain>
    </source>
</reference>
<accession>A0ABP8QAB1</accession>
<gene>
    <name evidence="2" type="ORF">GCM10023191_046060</name>
</gene>
<evidence type="ECO:0000259" key="1">
    <source>
        <dbReference type="Pfam" id="PF13649"/>
    </source>
</evidence>
<dbReference type="Proteomes" id="UP001500503">
    <property type="component" value="Unassembled WGS sequence"/>
</dbReference>
<keyword evidence="2" id="KW-0808">Transferase</keyword>
<dbReference type="RefSeq" id="WP_345467025.1">
    <property type="nucleotide sequence ID" value="NZ_BAABHF010000024.1"/>
</dbReference>
<dbReference type="GO" id="GO:0008168">
    <property type="term" value="F:methyltransferase activity"/>
    <property type="evidence" value="ECO:0007669"/>
    <property type="project" value="UniProtKB-KW"/>
</dbReference>
<name>A0ABP8QAB1_9ACTN</name>
<dbReference type="InterPro" id="IPR036388">
    <property type="entry name" value="WH-like_DNA-bd_sf"/>
</dbReference>
<keyword evidence="2" id="KW-0489">Methyltransferase</keyword>
<dbReference type="GO" id="GO:0032259">
    <property type="term" value="P:methylation"/>
    <property type="evidence" value="ECO:0007669"/>
    <property type="project" value="UniProtKB-KW"/>
</dbReference>
<dbReference type="EMBL" id="BAABHF010000024">
    <property type="protein sequence ID" value="GAA4499351.1"/>
    <property type="molecule type" value="Genomic_DNA"/>
</dbReference>
<sequence>MTADTERRAEAGRRAFDLFEGYAVSSVLAAFEMADLLPDLENGTLTRAAVKGRGRDEAALLGASLRYLTQRGLVEESGDAFALTAYGRDVCQDKGYLVWLVGGYGEPLRRMDAFLSGDKRYGADYPRDGRWVADGAAMLGRKDVVPHALRLLDGVEFGHALDLGCGNAKFLLTVCSRFGASGTGVDISPEACAEADKAVREAGLADRVRVVRGDAGDLSAIPSLGDTQLVITFFLLHEILAQGRDALVAYLSDLAGRLPEGARLLIAEVQPPAAGEDRPRFTPEFTLVHALMRQTLLDSKGWSEALADGGFTVREVLEDDMPGGILILAERTR</sequence>
<dbReference type="Gene3D" id="3.40.50.150">
    <property type="entry name" value="Vaccinia Virus protein VP39"/>
    <property type="match status" value="1"/>
</dbReference>
<dbReference type="SUPFAM" id="SSF53335">
    <property type="entry name" value="S-adenosyl-L-methionine-dependent methyltransferases"/>
    <property type="match status" value="1"/>
</dbReference>
<protein>
    <submittedName>
        <fullName evidence="2">Methyltransferase</fullName>
    </submittedName>
</protein>
<dbReference type="InterPro" id="IPR041698">
    <property type="entry name" value="Methyltransf_25"/>
</dbReference>
<dbReference type="Pfam" id="PF13649">
    <property type="entry name" value="Methyltransf_25"/>
    <property type="match status" value="1"/>
</dbReference>
<evidence type="ECO:0000313" key="2">
    <source>
        <dbReference type="EMBL" id="GAA4499351.1"/>
    </source>
</evidence>
<evidence type="ECO:0000313" key="3">
    <source>
        <dbReference type="Proteomes" id="UP001500503"/>
    </source>
</evidence>
<proteinExistence type="predicted"/>
<keyword evidence="3" id="KW-1185">Reference proteome</keyword>
<dbReference type="CDD" id="cd02440">
    <property type="entry name" value="AdoMet_MTases"/>
    <property type="match status" value="1"/>
</dbReference>
<dbReference type="InterPro" id="IPR029063">
    <property type="entry name" value="SAM-dependent_MTases_sf"/>
</dbReference>
<feature type="domain" description="Methyltransferase" evidence="1">
    <location>
        <begin position="161"/>
        <end position="248"/>
    </location>
</feature>
<comment type="caution">
    <text evidence="2">The sequence shown here is derived from an EMBL/GenBank/DDBJ whole genome shotgun (WGS) entry which is preliminary data.</text>
</comment>
<organism evidence="2 3">
    <name type="scientific">Actinoallomurus oryzae</name>
    <dbReference type="NCBI Taxonomy" id="502180"/>
    <lineage>
        <taxon>Bacteria</taxon>
        <taxon>Bacillati</taxon>
        <taxon>Actinomycetota</taxon>
        <taxon>Actinomycetes</taxon>
        <taxon>Streptosporangiales</taxon>
        <taxon>Thermomonosporaceae</taxon>
        <taxon>Actinoallomurus</taxon>
    </lineage>
</organism>